<evidence type="ECO:0000256" key="4">
    <source>
        <dbReference type="ARBA" id="ARBA00023180"/>
    </source>
</evidence>
<keyword evidence="2 6" id="KW-0732">Signal</keyword>
<dbReference type="GeneTree" id="ENSGT01030000234540"/>
<dbReference type="GO" id="GO:0038023">
    <property type="term" value="F:signaling receptor activity"/>
    <property type="evidence" value="ECO:0007669"/>
    <property type="project" value="InterPro"/>
</dbReference>
<dbReference type="GO" id="GO:0046649">
    <property type="term" value="P:lymphocyte activation"/>
    <property type="evidence" value="ECO:0007669"/>
    <property type="project" value="InterPro"/>
</dbReference>
<dbReference type="InterPro" id="IPR013783">
    <property type="entry name" value="Ig-like_fold"/>
</dbReference>
<keyword evidence="3" id="KW-0472">Membrane</keyword>
<reference evidence="8" key="2">
    <citation type="submission" date="2025-09" db="UniProtKB">
        <authorList>
            <consortium name="Ensembl"/>
        </authorList>
    </citation>
    <scope>IDENTIFICATION</scope>
</reference>
<keyword evidence="9" id="KW-1185">Reference proteome</keyword>
<feature type="chain" id="PRO_5034262003" description="Signaling lymphocytic activation molecule N-terminal domain-containing protein" evidence="6">
    <location>
        <begin position="19"/>
        <end position="362"/>
    </location>
</feature>
<evidence type="ECO:0000256" key="5">
    <source>
        <dbReference type="SAM" id="MobiDB-lite"/>
    </source>
</evidence>
<dbReference type="AlphaFoldDB" id="A0A8D0L5G5"/>
<dbReference type="InterPro" id="IPR015631">
    <property type="entry name" value="CD2/SLAM_rcpt"/>
</dbReference>
<dbReference type="GO" id="GO:0016020">
    <property type="term" value="C:membrane"/>
    <property type="evidence" value="ECO:0007669"/>
    <property type="project" value="UniProtKB-SubCell"/>
</dbReference>
<dbReference type="Pfam" id="PF06214">
    <property type="entry name" value="SLAM"/>
    <property type="match status" value="1"/>
</dbReference>
<feature type="compositionally biased region" description="Low complexity" evidence="5">
    <location>
        <begin position="304"/>
        <end position="324"/>
    </location>
</feature>
<dbReference type="GO" id="GO:0009986">
    <property type="term" value="C:cell surface"/>
    <property type="evidence" value="ECO:0007669"/>
    <property type="project" value="InterPro"/>
</dbReference>
<evidence type="ECO:0000256" key="6">
    <source>
        <dbReference type="SAM" id="SignalP"/>
    </source>
</evidence>
<comment type="subcellular location">
    <subcellularLocation>
        <location evidence="1">Membrane</location>
    </subcellularLocation>
</comment>
<name>A0A8D0L5G5_SPHPU</name>
<feature type="domain" description="Signaling lymphocytic activation molecule N-terminal" evidence="7">
    <location>
        <begin position="12"/>
        <end position="110"/>
    </location>
</feature>
<evidence type="ECO:0000256" key="2">
    <source>
        <dbReference type="ARBA" id="ARBA00022729"/>
    </source>
</evidence>
<evidence type="ECO:0000313" key="8">
    <source>
        <dbReference type="Ensembl" id="ENSSPUP00000010118.1"/>
    </source>
</evidence>
<reference evidence="8" key="1">
    <citation type="submission" date="2025-08" db="UniProtKB">
        <authorList>
            <consortium name="Ensembl"/>
        </authorList>
    </citation>
    <scope>IDENTIFICATION</scope>
</reference>
<dbReference type="SUPFAM" id="SSF48726">
    <property type="entry name" value="Immunoglobulin"/>
    <property type="match status" value="1"/>
</dbReference>
<sequence>MGCNGAIWLLISFCCARGMRHTGSRDIVFGKLGSPTVLKLNQQFQDLTKQNPFSSWKWSNSSQRKNKIITRTGERYDNKEEGRIDFHHENFSLTILNTRREDEGTYEAAVDRGNVEEILYLHLEVYEEVSIPTIQVISKTLGNESCTMTLNCTSEQGDRVEYSWDCTDGNVSRLPPSNHSILPMSLSPKEVSFSCTCTAKNPVSEKASNFSSSVECSNQIHGKEEGSQLIEEEPTVTVYSQVQRANKPRRDPHVLPVENPASSCTTIYDFARGPSPEPASQSSNPGVLSNCVMPETKTIYETVTSPSRGAATTGAAASESASLGDPHACRVNTAVERPSRGPIPSSAPKAHSQLAVPLAPTS</sequence>
<organism evidence="8 9">
    <name type="scientific">Sphenodon punctatus</name>
    <name type="common">Tuatara</name>
    <name type="synonym">Hatteria punctata</name>
    <dbReference type="NCBI Taxonomy" id="8508"/>
    <lineage>
        <taxon>Eukaryota</taxon>
        <taxon>Metazoa</taxon>
        <taxon>Chordata</taxon>
        <taxon>Craniata</taxon>
        <taxon>Vertebrata</taxon>
        <taxon>Euteleostomi</taxon>
        <taxon>Lepidosauria</taxon>
        <taxon>Sphenodontia</taxon>
        <taxon>Sphenodontidae</taxon>
        <taxon>Sphenodon</taxon>
    </lineage>
</organism>
<evidence type="ECO:0000313" key="9">
    <source>
        <dbReference type="Proteomes" id="UP000694392"/>
    </source>
</evidence>
<dbReference type="PANTHER" id="PTHR12080:SF55">
    <property type="entry name" value="LYMPHOCYTE FUNCTION-ASSOCIATED ANTIGEN 3"/>
    <property type="match status" value="1"/>
</dbReference>
<dbReference type="Gene3D" id="2.60.40.10">
    <property type="entry name" value="Immunoglobulins"/>
    <property type="match status" value="2"/>
</dbReference>
<dbReference type="InterPro" id="IPR010407">
    <property type="entry name" value="Sig_lymph_act_molc_N"/>
</dbReference>
<accession>A0A8D0L5G5</accession>
<evidence type="ECO:0000259" key="7">
    <source>
        <dbReference type="Pfam" id="PF06214"/>
    </source>
</evidence>
<dbReference type="InterPro" id="IPR036179">
    <property type="entry name" value="Ig-like_dom_sf"/>
</dbReference>
<evidence type="ECO:0000256" key="1">
    <source>
        <dbReference type="ARBA" id="ARBA00004370"/>
    </source>
</evidence>
<dbReference type="Ensembl" id="ENSSPUT00000010780.1">
    <property type="protein sequence ID" value="ENSSPUP00000010118.1"/>
    <property type="gene ID" value="ENSSPUG00000007823.1"/>
</dbReference>
<keyword evidence="4" id="KW-0325">Glycoprotein</keyword>
<evidence type="ECO:0000256" key="3">
    <source>
        <dbReference type="ARBA" id="ARBA00023136"/>
    </source>
</evidence>
<proteinExistence type="predicted"/>
<feature type="region of interest" description="Disordered" evidence="5">
    <location>
        <begin position="304"/>
        <end position="362"/>
    </location>
</feature>
<dbReference type="Proteomes" id="UP000694392">
    <property type="component" value="Unplaced"/>
</dbReference>
<dbReference type="PANTHER" id="PTHR12080">
    <property type="entry name" value="SIGNALING LYMPHOCYTIC ACTIVATION MOLECULE"/>
    <property type="match status" value="1"/>
</dbReference>
<feature type="signal peptide" evidence="6">
    <location>
        <begin position="1"/>
        <end position="18"/>
    </location>
</feature>
<protein>
    <recommendedName>
        <fullName evidence="7">Signaling lymphocytic activation molecule N-terminal domain-containing protein</fullName>
    </recommendedName>
</protein>